<dbReference type="PANTHER" id="PTHR22529">
    <property type="entry name" value="EPITHELIAL-STROMAL INTERACTION PROTEIN 1"/>
    <property type="match status" value="1"/>
</dbReference>
<evidence type="ECO:0008006" key="4">
    <source>
        <dbReference type="Google" id="ProtNLM"/>
    </source>
</evidence>
<protein>
    <recommendedName>
        <fullName evidence="4">CUE domain-containing protein</fullName>
    </recommendedName>
</protein>
<dbReference type="Proteomes" id="UP001152803">
    <property type="component" value="Unassembled WGS sequence"/>
</dbReference>
<accession>A0A9Q1D2Q9</accession>
<feature type="region of interest" description="Disordered" evidence="1">
    <location>
        <begin position="1"/>
        <end position="24"/>
    </location>
</feature>
<feature type="compositionally biased region" description="Basic and acidic residues" evidence="1">
    <location>
        <begin position="172"/>
        <end position="188"/>
    </location>
</feature>
<proteinExistence type="predicted"/>
<feature type="compositionally biased region" description="Low complexity" evidence="1">
    <location>
        <begin position="70"/>
        <end position="81"/>
    </location>
</feature>
<feature type="compositionally biased region" description="Polar residues" evidence="1">
    <location>
        <begin position="10"/>
        <end position="24"/>
    </location>
</feature>
<feature type="region of interest" description="Disordered" evidence="1">
    <location>
        <begin position="66"/>
        <end position="426"/>
    </location>
</feature>
<dbReference type="AlphaFoldDB" id="A0A9Q1D2Q9"/>
<feature type="compositionally biased region" description="Polar residues" evidence="1">
    <location>
        <begin position="236"/>
        <end position="252"/>
    </location>
</feature>
<feature type="compositionally biased region" description="Polar residues" evidence="1">
    <location>
        <begin position="82"/>
        <end position="91"/>
    </location>
</feature>
<feature type="compositionally biased region" description="Polar residues" evidence="1">
    <location>
        <begin position="142"/>
        <end position="166"/>
    </location>
</feature>
<sequence>ASSREDFSRLTASPDSRTPHTVTTRSLHTCSHNYTCSGPHETWAPNEMDNRQNFSNRRLNSGARNMYAGQDNLDNQDNNFNSPDRQNTQPEQNERQPQYAGAYTMIPPNQSRRIKTQTMAQKEEEDLQRWREENRPGPISLAPSQLGGSTSLAEARQRQFNQSRQCKLQKKLKQEDLDRRKREEEEQKNQQMKTAQREKSDKLKEKREQEDLQRRFQHQQDRRAKMEQFLQKHESCSSAPAGQIASQPTSSWDRTREYREAQRQEENMELMRKKDEQRRKSDLREDKEKQLEEMKQREIEMDHRRVNSAFLDSIEARSGSARGAEPNPAPPEDRGVQPANQPRGPAGPANQPRGPAGPANQPRGPAGPANQPRGPAGGGLAPALADGSEGGAVQPANEPRAPAASPGGGEAPGLGDSSEDDDHDREWAVMKLINNFPYYERDFLEDILEQCDGDYQRAYTLLE</sequence>
<dbReference type="OrthoDB" id="10053624at2759"/>
<feature type="compositionally biased region" description="Basic and acidic residues" evidence="1">
    <location>
        <begin position="253"/>
        <end position="305"/>
    </location>
</feature>
<dbReference type="InterPro" id="IPR026185">
    <property type="entry name" value="EPSTI1"/>
</dbReference>
<evidence type="ECO:0000313" key="3">
    <source>
        <dbReference type="Proteomes" id="UP001152803"/>
    </source>
</evidence>
<feature type="compositionally biased region" description="Polar residues" evidence="1">
    <location>
        <begin position="107"/>
        <end position="120"/>
    </location>
</feature>
<dbReference type="EMBL" id="JAFJMO010000015">
    <property type="protein sequence ID" value="KAJ8256118.1"/>
    <property type="molecule type" value="Genomic_DNA"/>
</dbReference>
<comment type="caution">
    <text evidence="2">The sequence shown here is derived from an EMBL/GenBank/DDBJ whole genome shotgun (WGS) entry which is preliminary data.</text>
</comment>
<feature type="compositionally biased region" description="Basic and acidic residues" evidence="1">
    <location>
        <begin position="195"/>
        <end position="235"/>
    </location>
</feature>
<keyword evidence="3" id="KW-1185">Reference proteome</keyword>
<reference evidence="2" key="1">
    <citation type="journal article" date="2023" name="Science">
        <title>Genome structures resolve the early diversification of teleost fishes.</title>
        <authorList>
            <person name="Parey E."/>
            <person name="Louis A."/>
            <person name="Montfort J."/>
            <person name="Bouchez O."/>
            <person name="Roques C."/>
            <person name="Iampietro C."/>
            <person name="Lluch J."/>
            <person name="Castinel A."/>
            <person name="Donnadieu C."/>
            <person name="Desvignes T."/>
            <person name="Floi Bucao C."/>
            <person name="Jouanno E."/>
            <person name="Wen M."/>
            <person name="Mejri S."/>
            <person name="Dirks R."/>
            <person name="Jansen H."/>
            <person name="Henkel C."/>
            <person name="Chen W.J."/>
            <person name="Zahm M."/>
            <person name="Cabau C."/>
            <person name="Klopp C."/>
            <person name="Thompson A.W."/>
            <person name="Robinson-Rechavi M."/>
            <person name="Braasch I."/>
            <person name="Lecointre G."/>
            <person name="Bobe J."/>
            <person name="Postlethwait J.H."/>
            <person name="Berthelot C."/>
            <person name="Roest Crollius H."/>
            <person name="Guiguen Y."/>
        </authorList>
    </citation>
    <scope>NUCLEOTIDE SEQUENCE</scope>
    <source>
        <strain evidence="2">Concon-B</strain>
    </source>
</reference>
<evidence type="ECO:0000256" key="1">
    <source>
        <dbReference type="SAM" id="MobiDB-lite"/>
    </source>
</evidence>
<name>A0A9Q1D2Q9_CONCO</name>
<evidence type="ECO:0000313" key="2">
    <source>
        <dbReference type="EMBL" id="KAJ8256118.1"/>
    </source>
</evidence>
<gene>
    <name evidence="2" type="ORF">COCON_G00199820</name>
</gene>
<organism evidence="2 3">
    <name type="scientific">Conger conger</name>
    <name type="common">Conger eel</name>
    <name type="synonym">Muraena conger</name>
    <dbReference type="NCBI Taxonomy" id="82655"/>
    <lineage>
        <taxon>Eukaryota</taxon>
        <taxon>Metazoa</taxon>
        <taxon>Chordata</taxon>
        <taxon>Craniata</taxon>
        <taxon>Vertebrata</taxon>
        <taxon>Euteleostomi</taxon>
        <taxon>Actinopterygii</taxon>
        <taxon>Neopterygii</taxon>
        <taxon>Teleostei</taxon>
        <taxon>Anguilliformes</taxon>
        <taxon>Congridae</taxon>
        <taxon>Conger</taxon>
    </lineage>
</organism>
<feature type="non-terminal residue" evidence="2">
    <location>
        <position position="463"/>
    </location>
</feature>
<dbReference type="PANTHER" id="PTHR22529:SF1">
    <property type="entry name" value="EPITHELIAL-STROMAL INTERACTION PROTEIN 1"/>
    <property type="match status" value="1"/>
</dbReference>